<proteinExistence type="predicted"/>
<keyword evidence="3" id="KW-1185">Reference proteome</keyword>
<dbReference type="Proteomes" id="UP000245474">
    <property type="component" value="Unassembled WGS sequence"/>
</dbReference>
<evidence type="ECO:0000259" key="1">
    <source>
        <dbReference type="Pfam" id="PF07238"/>
    </source>
</evidence>
<dbReference type="GO" id="GO:0035438">
    <property type="term" value="F:cyclic-di-GMP binding"/>
    <property type="evidence" value="ECO:0007669"/>
    <property type="project" value="InterPro"/>
</dbReference>
<dbReference type="RefSeq" id="WP_109679927.1">
    <property type="nucleotide sequence ID" value="NZ_CP086615.1"/>
</dbReference>
<accession>A0A2U2MX33</accession>
<evidence type="ECO:0000313" key="2">
    <source>
        <dbReference type="EMBL" id="PWG61425.1"/>
    </source>
</evidence>
<dbReference type="AlphaFoldDB" id="A0A2U2MX33"/>
<gene>
    <name evidence="2" type="ORF">DEM34_16445</name>
</gene>
<organism evidence="2 3">
    <name type="scientific">Sediminicurvatus halobius</name>
    <dbReference type="NCBI Taxonomy" id="2182432"/>
    <lineage>
        <taxon>Bacteria</taxon>
        <taxon>Pseudomonadati</taxon>
        <taxon>Pseudomonadota</taxon>
        <taxon>Gammaproteobacteria</taxon>
        <taxon>Chromatiales</taxon>
        <taxon>Ectothiorhodospiraceae</taxon>
        <taxon>Sediminicurvatus</taxon>
    </lineage>
</organism>
<dbReference type="InterPro" id="IPR009875">
    <property type="entry name" value="PilZ_domain"/>
</dbReference>
<protein>
    <recommendedName>
        <fullName evidence="1">PilZ domain-containing protein</fullName>
    </recommendedName>
</protein>
<dbReference type="Gene3D" id="2.40.10.220">
    <property type="entry name" value="predicted glycosyltransferase like domains"/>
    <property type="match status" value="1"/>
</dbReference>
<dbReference type="EMBL" id="QFFI01000035">
    <property type="protein sequence ID" value="PWG61425.1"/>
    <property type="molecule type" value="Genomic_DNA"/>
</dbReference>
<sequence>MPRRASDQRRFARLPMNRPAALDGPRGRVEGRLRDIGLNGVRLDLPGDWAGGPETQYRLRVSLAPGATLKMGLRLIHRRGASAGFRCTGLDGGSRGQLTGLLRLYYGDEGAVQAELDRFEQDHGG</sequence>
<dbReference type="Pfam" id="PF07238">
    <property type="entry name" value="PilZ"/>
    <property type="match status" value="1"/>
</dbReference>
<evidence type="ECO:0000313" key="3">
    <source>
        <dbReference type="Proteomes" id="UP000245474"/>
    </source>
</evidence>
<dbReference type="SUPFAM" id="SSF141371">
    <property type="entry name" value="PilZ domain-like"/>
    <property type="match status" value="1"/>
</dbReference>
<comment type="caution">
    <text evidence="2">The sequence shown here is derived from an EMBL/GenBank/DDBJ whole genome shotgun (WGS) entry which is preliminary data.</text>
</comment>
<name>A0A2U2MX33_9GAMM</name>
<feature type="domain" description="PilZ" evidence="1">
    <location>
        <begin position="7"/>
        <end position="102"/>
    </location>
</feature>
<reference evidence="2 3" key="1">
    <citation type="submission" date="2018-05" db="EMBL/GenBank/DDBJ databases">
        <title>Spiribacter halobius sp. nov., a moderately halophilic bacterium isolated from marine solar saltern.</title>
        <authorList>
            <person name="Zheng W.-S."/>
            <person name="Lu D.-C."/>
            <person name="Du Z.-J."/>
        </authorList>
    </citation>
    <scope>NUCLEOTIDE SEQUENCE [LARGE SCALE GENOMIC DNA]</scope>
    <source>
        <strain evidence="2 3">E85</strain>
    </source>
</reference>
<dbReference type="OrthoDB" id="5298508at2"/>